<protein>
    <recommendedName>
        <fullName evidence="2">Ketopantoate reductase C-terminal domain-containing protein</fullName>
    </recommendedName>
</protein>
<gene>
    <name evidence="3" type="ORF">CAAN4_E16050</name>
</gene>
<dbReference type="Pfam" id="PF08546">
    <property type="entry name" value="ApbA_C"/>
    <property type="match status" value="1"/>
</dbReference>
<feature type="domain" description="Ketopantoate reductase C-terminal" evidence="2">
    <location>
        <begin position="197"/>
        <end position="348"/>
    </location>
</feature>
<accession>A0ABP0EDR5</accession>
<feature type="region of interest" description="Disordered" evidence="1">
    <location>
        <begin position="573"/>
        <end position="612"/>
    </location>
</feature>
<evidence type="ECO:0000313" key="3">
    <source>
        <dbReference type="EMBL" id="CAK7909689.1"/>
    </source>
</evidence>
<evidence type="ECO:0000259" key="2">
    <source>
        <dbReference type="Pfam" id="PF08546"/>
    </source>
</evidence>
<dbReference type="InterPro" id="IPR051402">
    <property type="entry name" value="KPR-Related"/>
</dbReference>
<dbReference type="InterPro" id="IPR013752">
    <property type="entry name" value="KPA_reductase"/>
</dbReference>
<dbReference type="InterPro" id="IPR013328">
    <property type="entry name" value="6PGD_dom2"/>
</dbReference>
<dbReference type="Gene3D" id="1.10.1040.10">
    <property type="entry name" value="N-(1-d-carboxylethyl)-l-norvaline Dehydrogenase, domain 2"/>
    <property type="match status" value="1"/>
</dbReference>
<name>A0ABP0EDR5_9ASCO</name>
<sequence>MPKALFLGDSPSIAFLVWNLSSLGWWISVVPSMTSNNYQGNKLTFKSHSGSTTIKPQVYSQSVESLIRILPGGIKFDFLFLSSYVANTFGNYKNTIEKFLNSETLIIVDASILSTAHISQQFPHHSSLYMYSEVDCRKLDDTSYQLFNSDMDYYIGSTGTGNTKSPFMRHGLIWVLKDNFETLNCGTVHLTSPRHVKSLIWKYLSCMISIESVCIVYDEPNVLDLIKDCSSWPIIKGLFKELTMIAEKGKFLSSSPRSILTTKSMNKIHKKDLRSLLMKVAQKSKDRSEVDSESILPQYIHSPKMFYDFSRDGGDPMDIPYILLTLLELADSLKVQVPFLESFYGIMNRLISIRGDQLRGQSKSKLFNWKDRHNSSPYIVNQYVNGIEPECNMMNYPPFNPLPQPSIPSQFYQNPIVYMCSVKVDDDSIEETIDPSLQELVSGTEELTYGEEIQMKEEFHDALESDDLNEATPSDLPITASVQTSPPQMQGITPIVLPNGGIYYPPPGGSSNVIKKAERSFYHSPKLINKNSSTKQLYESHTQLMESVQFNSFIEKSTGSRYGQFDTSSVILKSAGNSSKGSKISTPSRGSSRLELAQRQEINMEETSVEEE</sequence>
<feature type="compositionally biased region" description="Acidic residues" evidence="1">
    <location>
        <begin position="603"/>
        <end position="612"/>
    </location>
</feature>
<dbReference type="PANTHER" id="PTHR21708">
    <property type="entry name" value="PROBABLE 2-DEHYDROPANTOATE 2-REDUCTASE"/>
    <property type="match status" value="1"/>
</dbReference>
<reference evidence="3 4" key="1">
    <citation type="submission" date="2024-01" db="EMBL/GenBank/DDBJ databases">
        <authorList>
            <consortium name="Genoscope - CEA"/>
            <person name="William W."/>
        </authorList>
    </citation>
    <scope>NUCLEOTIDE SEQUENCE [LARGE SCALE GENOMIC DNA]</scope>
    <source>
        <strain evidence="3 4">29B2s-10</strain>
    </source>
</reference>
<evidence type="ECO:0000256" key="1">
    <source>
        <dbReference type="SAM" id="MobiDB-lite"/>
    </source>
</evidence>
<organism evidence="3 4">
    <name type="scientific">[Candida] anglica</name>
    <dbReference type="NCBI Taxonomy" id="148631"/>
    <lineage>
        <taxon>Eukaryota</taxon>
        <taxon>Fungi</taxon>
        <taxon>Dikarya</taxon>
        <taxon>Ascomycota</taxon>
        <taxon>Saccharomycotina</taxon>
        <taxon>Pichiomycetes</taxon>
        <taxon>Debaryomycetaceae</taxon>
        <taxon>Kurtzmaniella</taxon>
    </lineage>
</organism>
<proteinExistence type="predicted"/>
<dbReference type="EMBL" id="OZ004257">
    <property type="protein sequence ID" value="CAK7909689.1"/>
    <property type="molecule type" value="Genomic_DNA"/>
</dbReference>
<dbReference type="PANTHER" id="PTHR21708:SF25">
    <property type="entry name" value="PROTEIN PAM1-RELATED"/>
    <property type="match status" value="1"/>
</dbReference>
<evidence type="ECO:0000313" key="4">
    <source>
        <dbReference type="Proteomes" id="UP001497600"/>
    </source>
</evidence>
<feature type="compositionally biased region" description="Polar residues" evidence="1">
    <location>
        <begin position="573"/>
        <end position="591"/>
    </location>
</feature>
<dbReference type="Proteomes" id="UP001497600">
    <property type="component" value="Chromosome E"/>
</dbReference>
<keyword evidence="4" id="KW-1185">Reference proteome</keyword>